<sequence length="372" mass="39692" precursor="true">MSKLLRAVAVGYFGVAAGVVLAAPPLEEALAYAESTEIAPQFVTDHDPAATFDDGVQLAAAGDSFTDDHCCSAVDCGDEVALDLGCGCPSLWTVRAGAVVMHRSRPNAGVIARTQVGDLPISNAADFGFDWAGGPDVSIIRRTAAGNAWEVRYFGVLNSSSSRAYGDPGDFEILPYSFNTSNDLNATYKSTLNSTEINWRRPVTQRITWLAGFRAVELSDHLQYTVGFPSPTVLQENYNMNNHLYGAQTGADVSLWNRGGPLRMNGVVKAGVYGNSASSNFYGLNLTDGTQITEGVAWSNDAAFVGEVDLTATYQVTKHFALRGGYQFTWVDGIALASNTVLLGAQEISDNVIDSDGSLFYNGAMIGGEFAW</sequence>
<organism evidence="2 3">
    <name type="scientific">Lacipirellula limnantheis</name>
    <dbReference type="NCBI Taxonomy" id="2528024"/>
    <lineage>
        <taxon>Bacteria</taxon>
        <taxon>Pseudomonadati</taxon>
        <taxon>Planctomycetota</taxon>
        <taxon>Planctomycetia</taxon>
        <taxon>Pirellulales</taxon>
        <taxon>Lacipirellulaceae</taxon>
        <taxon>Lacipirellula</taxon>
    </lineage>
</organism>
<dbReference type="Proteomes" id="UP000317909">
    <property type="component" value="Chromosome"/>
</dbReference>
<evidence type="ECO:0000313" key="3">
    <source>
        <dbReference type="Proteomes" id="UP000317909"/>
    </source>
</evidence>
<keyword evidence="3" id="KW-1185">Reference proteome</keyword>
<name>A0A517TVL1_9BACT</name>
<feature type="signal peptide" evidence="1">
    <location>
        <begin position="1"/>
        <end position="22"/>
    </location>
</feature>
<dbReference type="RefSeq" id="WP_145431980.1">
    <property type="nucleotide sequence ID" value="NZ_CP036339.1"/>
</dbReference>
<dbReference type="AlphaFoldDB" id="A0A517TVL1"/>
<reference evidence="2 3" key="1">
    <citation type="submission" date="2019-02" db="EMBL/GenBank/DDBJ databases">
        <title>Deep-cultivation of Planctomycetes and their phenomic and genomic characterization uncovers novel biology.</title>
        <authorList>
            <person name="Wiegand S."/>
            <person name="Jogler M."/>
            <person name="Boedeker C."/>
            <person name="Pinto D."/>
            <person name="Vollmers J."/>
            <person name="Rivas-Marin E."/>
            <person name="Kohn T."/>
            <person name="Peeters S.H."/>
            <person name="Heuer A."/>
            <person name="Rast P."/>
            <person name="Oberbeckmann S."/>
            <person name="Bunk B."/>
            <person name="Jeske O."/>
            <person name="Meyerdierks A."/>
            <person name="Storesund J.E."/>
            <person name="Kallscheuer N."/>
            <person name="Luecker S."/>
            <person name="Lage O.M."/>
            <person name="Pohl T."/>
            <person name="Merkel B.J."/>
            <person name="Hornburger P."/>
            <person name="Mueller R.-W."/>
            <person name="Bruemmer F."/>
            <person name="Labrenz M."/>
            <person name="Spormann A.M."/>
            <person name="Op den Camp H."/>
            <person name="Overmann J."/>
            <person name="Amann R."/>
            <person name="Jetten M.S.M."/>
            <person name="Mascher T."/>
            <person name="Medema M.H."/>
            <person name="Devos D.P."/>
            <person name="Kaster A.-K."/>
            <person name="Ovreas L."/>
            <person name="Rohde M."/>
            <person name="Galperin M.Y."/>
            <person name="Jogler C."/>
        </authorList>
    </citation>
    <scope>NUCLEOTIDE SEQUENCE [LARGE SCALE GENOMIC DNA]</scope>
    <source>
        <strain evidence="2 3">I41</strain>
    </source>
</reference>
<evidence type="ECO:0000313" key="2">
    <source>
        <dbReference type="EMBL" id="QDT72404.1"/>
    </source>
</evidence>
<dbReference type="Pfam" id="PF07585">
    <property type="entry name" value="BBP7"/>
    <property type="match status" value="1"/>
</dbReference>
<protein>
    <recommendedName>
        <fullName evidence="4">Porin domain-containing protein</fullName>
    </recommendedName>
</protein>
<keyword evidence="1" id="KW-0732">Signal</keyword>
<accession>A0A517TVL1</accession>
<evidence type="ECO:0008006" key="4">
    <source>
        <dbReference type="Google" id="ProtNLM"/>
    </source>
</evidence>
<dbReference type="OrthoDB" id="258941at2"/>
<dbReference type="KEGG" id="llh:I41_15820"/>
<dbReference type="EMBL" id="CP036339">
    <property type="protein sequence ID" value="QDT72404.1"/>
    <property type="molecule type" value="Genomic_DNA"/>
</dbReference>
<proteinExistence type="predicted"/>
<evidence type="ECO:0000256" key="1">
    <source>
        <dbReference type="SAM" id="SignalP"/>
    </source>
</evidence>
<dbReference type="InterPro" id="IPR011446">
    <property type="entry name" value="BBP7"/>
</dbReference>
<gene>
    <name evidence="2" type="ORF">I41_15820</name>
</gene>
<feature type="chain" id="PRO_5021861333" description="Porin domain-containing protein" evidence="1">
    <location>
        <begin position="23"/>
        <end position="372"/>
    </location>
</feature>